<sequence length="126" mass="13623">MFTLSPWEISKSYELTNTPGADTLDYKLAVTGVATTVEGLKAYEVVPVALVLAGASTALGYRDKVVTISVEGMLTDSMTHEVMAKGLRQGVGETLADDQQQLVVEHVKALFDEWVMMATTLASQLR</sequence>
<dbReference type="Pfam" id="PF11769">
    <property type="entry name" value="DUF3313"/>
    <property type="match status" value="1"/>
</dbReference>
<gene>
    <name evidence="1" type="ORF">WP3W19E03_20850</name>
</gene>
<reference evidence="1 2" key="1">
    <citation type="submission" date="2019-12" db="EMBL/GenBank/DDBJ databases">
        <title>complete genome sequences of Aeromonas veronii str. WP3-W19-ESBL-03 isolated from wastewater treatment plant effluent.</title>
        <authorList>
            <person name="Sekizuka T."/>
            <person name="Itokawa K."/>
            <person name="Yatsu K."/>
            <person name="Inamine Y."/>
            <person name="Kuroda M."/>
        </authorList>
    </citation>
    <scope>NUCLEOTIDE SEQUENCE [LARGE SCALE GENOMIC DNA]</scope>
    <source>
        <strain evidence="1 2">WP3-W19-ESBL-03</strain>
    </source>
</reference>
<dbReference type="InterPro" id="IPR021747">
    <property type="entry name" value="DUF3313"/>
</dbReference>
<evidence type="ECO:0000313" key="1">
    <source>
        <dbReference type="EMBL" id="BBR39560.1"/>
    </source>
</evidence>
<dbReference type="AlphaFoldDB" id="A0A6S5BVH5"/>
<protein>
    <submittedName>
        <fullName evidence="1">Uncharacterized protein</fullName>
    </submittedName>
</protein>
<dbReference type="EMBL" id="AP022038">
    <property type="protein sequence ID" value="BBR39560.1"/>
    <property type="molecule type" value="Genomic_DNA"/>
</dbReference>
<evidence type="ECO:0000313" key="2">
    <source>
        <dbReference type="Proteomes" id="UP000515442"/>
    </source>
</evidence>
<accession>A0A6S5BVH5</accession>
<name>A0A6S5BVH5_AERVE</name>
<dbReference type="Proteomes" id="UP000515442">
    <property type="component" value="Chromosome"/>
</dbReference>
<dbReference type="RefSeq" id="WP_182939631.1">
    <property type="nucleotide sequence ID" value="NZ_AP022038.1"/>
</dbReference>
<organism evidence="1 2">
    <name type="scientific">Aeromonas veronii</name>
    <dbReference type="NCBI Taxonomy" id="654"/>
    <lineage>
        <taxon>Bacteria</taxon>
        <taxon>Pseudomonadati</taxon>
        <taxon>Pseudomonadota</taxon>
        <taxon>Gammaproteobacteria</taxon>
        <taxon>Aeromonadales</taxon>
        <taxon>Aeromonadaceae</taxon>
        <taxon>Aeromonas</taxon>
    </lineage>
</organism>
<proteinExistence type="predicted"/>